<feature type="chain" id="PRO_5045559165" evidence="1">
    <location>
        <begin position="20"/>
        <end position="367"/>
    </location>
</feature>
<dbReference type="InterPro" id="IPR026444">
    <property type="entry name" value="Secre_tail"/>
</dbReference>
<dbReference type="SUPFAM" id="SSF49899">
    <property type="entry name" value="Concanavalin A-like lectins/glucanases"/>
    <property type="match status" value="1"/>
</dbReference>
<accession>A0ABS3QJT8</accession>
<keyword evidence="4" id="KW-1185">Reference proteome</keyword>
<dbReference type="RefSeq" id="WP_208177209.1">
    <property type="nucleotide sequence ID" value="NZ_JAGETZ010000011.1"/>
</dbReference>
<reference evidence="3 4" key="1">
    <citation type="submission" date="2021-03" db="EMBL/GenBank/DDBJ databases">
        <authorList>
            <person name="Kim M.K."/>
        </authorList>
    </citation>
    <scope>NUCLEOTIDE SEQUENCE [LARGE SCALE GENOMIC DNA]</scope>
    <source>
        <strain evidence="3 4">BT442</strain>
    </source>
</reference>
<evidence type="ECO:0000259" key="2">
    <source>
        <dbReference type="Pfam" id="PF08787"/>
    </source>
</evidence>
<protein>
    <submittedName>
        <fullName evidence="3">Polysaccharide lyase family 7 protein</fullName>
    </submittedName>
</protein>
<dbReference type="InterPro" id="IPR013320">
    <property type="entry name" value="ConA-like_dom_sf"/>
</dbReference>
<dbReference type="EMBL" id="JAGETZ010000011">
    <property type="protein sequence ID" value="MBO2011521.1"/>
    <property type="molecule type" value="Genomic_DNA"/>
</dbReference>
<name>A0ABS3QJT8_9BACT</name>
<feature type="domain" description="Alginate lyase 2" evidence="2">
    <location>
        <begin position="29"/>
        <end position="274"/>
    </location>
</feature>
<feature type="signal peptide" evidence="1">
    <location>
        <begin position="1"/>
        <end position="19"/>
    </location>
</feature>
<evidence type="ECO:0000313" key="4">
    <source>
        <dbReference type="Proteomes" id="UP000664369"/>
    </source>
</evidence>
<comment type="caution">
    <text evidence="3">The sequence shown here is derived from an EMBL/GenBank/DDBJ whole genome shotgun (WGS) entry which is preliminary data.</text>
</comment>
<dbReference type="Proteomes" id="UP000664369">
    <property type="component" value="Unassembled WGS sequence"/>
</dbReference>
<evidence type="ECO:0000256" key="1">
    <source>
        <dbReference type="SAM" id="SignalP"/>
    </source>
</evidence>
<gene>
    <name evidence="3" type="ORF">J4E00_20820</name>
</gene>
<proteinExistence type="predicted"/>
<dbReference type="GO" id="GO:0016829">
    <property type="term" value="F:lyase activity"/>
    <property type="evidence" value="ECO:0007669"/>
    <property type="project" value="UniProtKB-KW"/>
</dbReference>
<dbReference type="NCBIfam" id="TIGR04183">
    <property type="entry name" value="Por_Secre_tail"/>
    <property type="match status" value="1"/>
</dbReference>
<dbReference type="Pfam" id="PF08787">
    <property type="entry name" value="Alginate_lyase2"/>
    <property type="match status" value="1"/>
</dbReference>
<keyword evidence="3" id="KW-0456">Lyase</keyword>
<dbReference type="Gene3D" id="2.60.120.200">
    <property type="match status" value="1"/>
</dbReference>
<sequence length="367" mass="38102">MKKFTLLAIGLACGLAASAQTLTPQQVLVDLSPWKLTLPVDDTGGTAGKAASVSSAKLVAGYSNPSYFHTIALGSTNHVEFWCPSNGATTSPGTGSDHPRTELLEANGWRISRGGTLFARAQVLQYPPSTGDIIIGQIHGGAVTENGVTTSYASAPFVMLHVRNGQMFIVVKGTTSGNTGTVQKTLFTNVALNQKIVYKLRTDGTRIYVAASCANATPDPSLTPTASGTVSWSVLVPTPWQGLPVRFAAGAYVQDVSSSSTDGGRMAFSELTLTNSAAGRSALLAAAPASTLTPDFQLYPTTVSTQLAVAGPTGSSLTIADALGRVALRHTLAQAETTVPVASLPAGIYYATLLTPTGRQVQRFVKE</sequence>
<dbReference type="InterPro" id="IPR014895">
    <property type="entry name" value="Alginate_lyase_2"/>
</dbReference>
<keyword evidence="1" id="KW-0732">Signal</keyword>
<organism evidence="3 4">
    <name type="scientific">Hymenobacter negativus</name>
    <dbReference type="NCBI Taxonomy" id="2795026"/>
    <lineage>
        <taxon>Bacteria</taxon>
        <taxon>Pseudomonadati</taxon>
        <taxon>Bacteroidota</taxon>
        <taxon>Cytophagia</taxon>
        <taxon>Cytophagales</taxon>
        <taxon>Hymenobacteraceae</taxon>
        <taxon>Hymenobacter</taxon>
    </lineage>
</organism>
<evidence type="ECO:0000313" key="3">
    <source>
        <dbReference type="EMBL" id="MBO2011521.1"/>
    </source>
</evidence>